<dbReference type="RefSeq" id="WP_314002854.1">
    <property type="nucleotide sequence ID" value="NZ_JASJOR010000009.1"/>
</dbReference>
<evidence type="ECO:0000313" key="2">
    <source>
        <dbReference type="Proteomes" id="UP001228581"/>
    </source>
</evidence>
<sequence>MIIKQFIRVICCCLVINSSAQNLLTKDGLKTGRWVEKDTTDSWDTRIGNYKLISQDTYIITDTLA</sequence>
<protein>
    <submittedName>
        <fullName evidence="1">Uncharacterized protein</fullName>
    </submittedName>
</protein>
<reference evidence="1 2" key="1">
    <citation type="submission" date="2023-05" db="EMBL/GenBank/DDBJ databases">
        <authorList>
            <person name="Zhang X."/>
        </authorList>
    </citation>
    <scope>NUCLEOTIDE SEQUENCE [LARGE SCALE GENOMIC DNA]</scope>
    <source>
        <strain evidence="1 2">DM2B3-1</strain>
    </source>
</reference>
<gene>
    <name evidence="1" type="ORF">QNI19_30645</name>
</gene>
<accession>A0ABT7CUC0</accession>
<name>A0ABT7CUC0_9BACT</name>
<keyword evidence="2" id="KW-1185">Reference proteome</keyword>
<proteinExistence type="predicted"/>
<dbReference type="EMBL" id="JASJOT010000031">
    <property type="protein sequence ID" value="MDJ1497337.1"/>
    <property type="molecule type" value="Genomic_DNA"/>
</dbReference>
<dbReference type="Proteomes" id="UP001228581">
    <property type="component" value="Unassembled WGS sequence"/>
</dbReference>
<organism evidence="1 2">
    <name type="scientific">Xanthocytophaga flava</name>
    <dbReference type="NCBI Taxonomy" id="3048013"/>
    <lineage>
        <taxon>Bacteria</taxon>
        <taxon>Pseudomonadati</taxon>
        <taxon>Bacteroidota</taxon>
        <taxon>Cytophagia</taxon>
        <taxon>Cytophagales</taxon>
        <taxon>Rhodocytophagaceae</taxon>
        <taxon>Xanthocytophaga</taxon>
    </lineage>
</organism>
<comment type="caution">
    <text evidence="1">The sequence shown here is derived from an EMBL/GenBank/DDBJ whole genome shotgun (WGS) entry which is preliminary data.</text>
</comment>
<evidence type="ECO:0000313" key="1">
    <source>
        <dbReference type="EMBL" id="MDJ1497337.1"/>
    </source>
</evidence>